<accession>K3WCU2</accession>
<organism evidence="5 6">
    <name type="scientific">Globisporangium ultimum (strain ATCC 200006 / CBS 805.95 / DAOM BR144)</name>
    <name type="common">Pythium ultimum</name>
    <dbReference type="NCBI Taxonomy" id="431595"/>
    <lineage>
        <taxon>Eukaryota</taxon>
        <taxon>Sar</taxon>
        <taxon>Stramenopiles</taxon>
        <taxon>Oomycota</taxon>
        <taxon>Peronosporomycetes</taxon>
        <taxon>Pythiales</taxon>
        <taxon>Pythiaceae</taxon>
        <taxon>Globisporangium</taxon>
    </lineage>
</organism>
<feature type="domain" description="Apple" evidence="4">
    <location>
        <begin position="643"/>
        <end position="718"/>
    </location>
</feature>
<protein>
    <recommendedName>
        <fullName evidence="4">Apple domain-containing protein</fullName>
    </recommendedName>
</protein>
<dbReference type="InterPro" id="IPR003609">
    <property type="entry name" value="Pan_app"/>
</dbReference>
<dbReference type="GO" id="GO:0016614">
    <property type="term" value="F:oxidoreductase activity, acting on CH-OH group of donors"/>
    <property type="evidence" value="ECO:0007669"/>
    <property type="project" value="InterPro"/>
</dbReference>
<evidence type="ECO:0000256" key="3">
    <source>
        <dbReference type="SAM" id="SignalP"/>
    </source>
</evidence>
<dbReference type="Pfam" id="PF14295">
    <property type="entry name" value="PAN_4"/>
    <property type="match status" value="3"/>
</dbReference>
<dbReference type="Pfam" id="PF00732">
    <property type="entry name" value="GMC_oxred_N"/>
    <property type="match status" value="1"/>
</dbReference>
<dbReference type="Pfam" id="PF05199">
    <property type="entry name" value="GMC_oxred_C"/>
    <property type="match status" value="1"/>
</dbReference>
<feature type="chain" id="PRO_5003871808" description="Apple domain-containing protein" evidence="3">
    <location>
        <begin position="27"/>
        <end position="785"/>
    </location>
</feature>
<reference evidence="6" key="2">
    <citation type="submission" date="2010-04" db="EMBL/GenBank/DDBJ databases">
        <authorList>
            <person name="Buell R."/>
            <person name="Hamilton J."/>
            <person name="Hostetler J."/>
        </authorList>
    </citation>
    <scope>NUCLEOTIDE SEQUENCE [LARGE SCALE GENOMIC DNA]</scope>
    <source>
        <strain evidence="6">DAOM:BR144</strain>
    </source>
</reference>
<keyword evidence="6" id="KW-1185">Reference proteome</keyword>
<feature type="signal peptide" evidence="3">
    <location>
        <begin position="1"/>
        <end position="26"/>
    </location>
</feature>
<dbReference type="GO" id="GO:0005576">
    <property type="term" value="C:extracellular region"/>
    <property type="evidence" value="ECO:0007669"/>
    <property type="project" value="InterPro"/>
</dbReference>
<dbReference type="CDD" id="cd01100">
    <property type="entry name" value="APPLE_Factor_XI_like"/>
    <property type="match status" value="3"/>
</dbReference>
<dbReference type="AlphaFoldDB" id="K3WCU2"/>
<dbReference type="InParanoid" id="K3WCU2"/>
<dbReference type="PANTHER" id="PTHR47190">
    <property type="entry name" value="DEHYDROGENASE, PUTATIVE-RELATED"/>
    <property type="match status" value="1"/>
</dbReference>
<proteinExistence type="predicted"/>
<dbReference type="PROSITE" id="PS50948">
    <property type="entry name" value="PAN"/>
    <property type="match status" value="1"/>
</dbReference>
<evidence type="ECO:0000313" key="6">
    <source>
        <dbReference type="Proteomes" id="UP000019132"/>
    </source>
</evidence>
<dbReference type="InterPro" id="IPR036188">
    <property type="entry name" value="FAD/NAD-bd_sf"/>
</dbReference>
<dbReference type="Gene3D" id="3.50.4.10">
    <property type="entry name" value="Hepatocyte Growth Factor"/>
    <property type="match status" value="3"/>
</dbReference>
<dbReference type="EMBL" id="GL376628">
    <property type="status" value="NOT_ANNOTATED_CDS"/>
    <property type="molecule type" value="Genomic_DNA"/>
</dbReference>
<dbReference type="Gene3D" id="3.30.410.10">
    <property type="entry name" value="Cholesterol Oxidase, domain 2"/>
    <property type="match status" value="1"/>
</dbReference>
<dbReference type="InterPro" id="IPR007867">
    <property type="entry name" value="GMC_OxRtase_C"/>
</dbReference>
<reference evidence="5" key="3">
    <citation type="submission" date="2015-02" db="UniProtKB">
        <authorList>
            <consortium name="EnsemblProtists"/>
        </authorList>
    </citation>
    <scope>IDENTIFICATION</scope>
    <source>
        <strain evidence="5">DAOM BR144</strain>
    </source>
</reference>
<dbReference type="STRING" id="431595.K3WCU2"/>
<dbReference type="GO" id="GO:0050660">
    <property type="term" value="F:flavin adenine dinucleotide binding"/>
    <property type="evidence" value="ECO:0007669"/>
    <property type="project" value="InterPro"/>
</dbReference>
<dbReference type="HOGENOM" id="CLU_011025_1_0_1"/>
<dbReference type="InterPro" id="IPR053208">
    <property type="entry name" value="GMC_Oxidoreductase_CD"/>
</dbReference>
<dbReference type="PROSITE" id="PS00624">
    <property type="entry name" value="GMC_OXRED_2"/>
    <property type="match status" value="1"/>
</dbReference>
<name>K3WCU2_GLOUD</name>
<dbReference type="Proteomes" id="UP000019132">
    <property type="component" value="Unassembled WGS sequence"/>
</dbReference>
<dbReference type="SUPFAM" id="SSF51905">
    <property type="entry name" value="FAD/NAD(P)-binding domain"/>
    <property type="match status" value="1"/>
</dbReference>
<dbReference type="GO" id="GO:0006508">
    <property type="term" value="P:proteolysis"/>
    <property type="evidence" value="ECO:0007669"/>
    <property type="project" value="InterPro"/>
</dbReference>
<evidence type="ECO:0000313" key="5">
    <source>
        <dbReference type="EnsemblProtists" id="PYU1_T002783"/>
    </source>
</evidence>
<keyword evidence="2" id="KW-1015">Disulfide bond</keyword>
<evidence type="ECO:0000256" key="2">
    <source>
        <dbReference type="ARBA" id="ARBA00023157"/>
    </source>
</evidence>
<dbReference type="InterPro" id="IPR000177">
    <property type="entry name" value="Apple"/>
</dbReference>
<dbReference type="PANTHER" id="PTHR47190:SF2">
    <property type="entry name" value="CELLOBIOSE DEHYDROGENASE (AFU_ORTHOLOGUE AFUA_2G17620)"/>
    <property type="match status" value="1"/>
</dbReference>
<dbReference type="Gene3D" id="3.50.50.60">
    <property type="entry name" value="FAD/NAD(P)-binding domain"/>
    <property type="match status" value="1"/>
</dbReference>
<evidence type="ECO:0000259" key="4">
    <source>
        <dbReference type="PROSITE" id="PS50948"/>
    </source>
</evidence>
<reference evidence="6" key="1">
    <citation type="journal article" date="2010" name="Genome Biol.">
        <title>Genome sequence of the necrotrophic plant pathogen Pythium ultimum reveals original pathogenicity mechanisms and effector repertoire.</title>
        <authorList>
            <person name="Levesque C.A."/>
            <person name="Brouwer H."/>
            <person name="Cano L."/>
            <person name="Hamilton J.P."/>
            <person name="Holt C."/>
            <person name="Huitema E."/>
            <person name="Raffaele S."/>
            <person name="Robideau G.P."/>
            <person name="Thines M."/>
            <person name="Win J."/>
            <person name="Zerillo M.M."/>
            <person name="Beakes G.W."/>
            <person name="Boore J.L."/>
            <person name="Busam D."/>
            <person name="Dumas B."/>
            <person name="Ferriera S."/>
            <person name="Fuerstenberg S.I."/>
            <person name="Gachon C.M."/>
            <person name="Gaulin E."/>
            <person name="Govers F."/>
            <person name="Grenville-Briggs L."/>
            <person name="Horner N."/>
            <person name="Hostetler J."/>
            <person name="Jiang R.H."/>
            <person name="Johnson J."/>
            <person name="Krajaejun T."/>
            <person name="Lin H."/>
            <person name="Meijer H.J."/>
            <person name="Moore B."/>
            <person name="Morris P."/>
            <person name="Phuntmart V."/>
            <person name="Puiu D."/>
            <person name="Shetty J."/>
            <person name="Stajich J.E."/>
            <person name="Tripathy S."/>
            <person name="Wawra S."/>
            <person name="van West P."/>
            <person name="Whitty B.R."/>
            <person name="Coutinho P.M."/>
            <person name="Henrissat B."/>
            <person name="Martin F."/>
            <person name="Thomas P.D."/>
            <person name="Tyler B.M."/>
            <person name="De Vries R.P."/>
            <person name="Kamoun S."/>
            <person name="Yandell M."/>
            <person name="Tisserat N."/>
            <person name="Buell C.R."/>
        </authorList>
    </citation>
    <scope>NUCLEOTIDE SEQUENCE</scope>
    <source>
        <strain evidence="6">DAOM:BR144</strain>
    </source>
</reference>
<dbReference type="Pfam" id="PF13450">
    <property type="entry name" value="NAD_binding_8"/>
    <property type="match status" value="1"/>
</dbReference>
<evidence type="ECO:0000256" key="1">
    <source>
        <dbReference type="ARBA" id="ARBA00022737"/>
    </source>
</evidence>
<dbReference type="InterPro" id="IPR000172">
    <property type="entry name" value="GMC_OxRdtase_N"/>
</dbReference>
<dbReference type="VEuPathDB" id="FungiDB:PYU1_G002780"/>
<dbReference type="EnsemblProtists" id="PYU1_T002783">
    <property type="protein sequence ID" value="PYU1_T002783"/>
    <property type="gene ID" value="PYU1_G002780"/>
</dbReference>
<sequence length="785" mass="83995">MRAYPRLSRAACAAAVWSLVSHVASAQQIFDVVVIGSGPGGLVAAEYLSRDPSISVLILEAGLPSLQATGGTDSPDYAKSRGWTKFDIPGEYDITIYNSENEKYRVDWITGSYMWLGKLVGGCSSINAQLYFRTPDSYVTNMKWPFAPDHVQALYDENAQIHSATDRPSTDGNWYLQEGYNIVANAFRKNGYTEKTINDVEARNNKDKTFGHAPYTVKNGRRDSPANAFWGKMKGRSNVQLRTQAMVNYIKHFQGKATGVVYNSNIEVALSARGAVVMAAGALSTPKVLIQSGIGPSDQLNLLNARSDFPGVKQSNGGWVINPNVGQNLFDTNVVFATFTHPDMKSFQYKTRPSWAIDQYMNQGQTGGWASFGPTLIGYENYAVNGRMYEFQTTVLTNGFTKFYSLPNAFTTSLYVNNPEARDHSYFTSDGLWHGLTGSAYFGTANDLAAMQSYATKVVNMMKENGATFLSAENGESVATWVKNNGGSITHHFGGSCYASSDTGDAKRCADSKLRVLGTSNIFVSDASAMRDGTVNPYGFIMYIGREVGGQVKEFVASGPAPPPPATCTIENDTDYSGSDVGNQPGASAESCCSLCQNFNGCNAFTWTNYNGGTCWFKSSKGTPTGKSGARSSLVNGATPSPCSTIENNTDYSGTDIGNAPSANAEGCCAICKAKSGCGAYTWTNYNSGTCWLKSSKGTPKTAQGARSAVVNGATSQCDLHNSVDYIGNDLASVQNGAASGCCNICRARAGCKAFTWTNYNGGTCWLKTAAGATQTTQGAVSATI</sequence>
<dbReference type="OMA" id="IGYLQCA"/>
<keyword evidence="1" id="KW-0677">Repeat</keyword>
<dbReference type="SUPFAM" id="SSF54373">
    <property type="entry name" value="FAD-linked reductases, C-terminal domain"/>
    <property type="match status" value="1"/>
</dbReference>
<dbReference type="SMART" id="SM00223">
    <property type="entry name" value="APPLE"/>
    <property type="match status" value="3"/>
</dbReference>
<dbReference type="eggNOG" id="KOG1238">
    <property type="taxonomic scope" value="Eukaryota"/>
</dbReference>
<keyword evidence="3" id="KW-0732">Signal</keyword>